<comment type="caution">
    <text evidence="7">The sequence shown here is derived from an EMBL/GenBank/DDBJ whole genome shotgun (WGS) entry which is preliminary data.</text>
</comment>
<dbReference type="PANTHER" id="PTHR46262:SF2">
    <property type="entry name" value="FORKHEAD BOX PROTEIN BINIOU"/>
    <property type="match status" value="1"/>
</dbReference>
<evidence type="ECO:0000313" key="8">
    <source>
        <dbReference type="Proteomes" id="UP000198287"/>
    </source>
</evidence>
<dbReference type="PRINTS" id="PR00053">
    <property type="entry name" value="FORKHEAD"/>
</dbReference>
<feature type="region of interest" description="Disordered" evidence="5">
    <location>
        <begin position="343"/>
        <end position="422"/>
    </location>
</feature>
<sequence>MPTGFAAHSAMTSRHSGQGFCDNDAEEDGNSSTGESSSNITMGKINNNNKSSNHNKKVKAASSLPQTPAASQSSASSPSGILIPPGVGVGGRRQEKPPYSYIALIVMAIKSSPTKRLTLSEIYQFLQHRFSFFRGQYQGWKNSVRHNLSLNECFIKLPKGLGRPGKGHYWTLDPSSEHMFEEGSFRRRPRGFRRKCQTLKPFNYFSNPHMPNYMTSDGSPGGAVTLFNHQSHHNQYDSMGSVPFSCGNSTTVSVGGVAPCELPPATISPSSSSAIGVGVGVIQNNPFAFNNSNSNNQQHHQHHHQGLMGQQHNNNSGGGGNDNNNPSSISHISQFVSPFETSPVYTSQYSPPQYHHHHEHHYTGSHVSGSINNPHYSPLDFDEVGGPQGNGGNSTPASGDGESPQHQLSLNNTSYGGLGSNNISGEGSNYDCSSITSNNNTASSSPSSSSAAAVAGNNNGSPSSQPIPVSSSTIICPNISTGTGGHVWGLAYGVGGGSTVPHYYNRISDRVIGSESPIQGPNENNCGEMVGSSVHLRGLHASNFVGHLSESQMTIAAGVHLRAHLSSPNSYW</sequence>
<evidence type="ECO:0000313" key="7">
    <source>
        <dbReference type="EMBL" id="OXA63720.1"/>
    </source>
</evidence>
<dbReference type="AlphaFoldDB" id="A0A226F2Z1"/>
<dbReference type="GO" id="GO:0001710">
    <property type="term" value="P:mesodermal cell fate commitment"/>
    <property type="evidence" value="ECO:0007669"/>
    <property type="project" value="UniProtKB-ARBA"/>
</dbReference>
<dbReference type="InterPro" id="IPR036388">
    <property type="entry name" value="WH-like_DNA-bd_sf"/>
</dbReference>
<dbReference type="PANTHER" id="PTHR46262">
    <property type="entry name" value="FORKHEAD BOX PROTEIN BINIOU"/>
    <property type="match status" value="1"/>
</dbReference>
<dbReference type="PROSITE" id="PS50039">
    <property type="entry name" value="FORK_HEAD_3"/>
    <property type="match status" value="1"/>
</dbReference>
<organism evidence="7 8">
    <name type="scientific">Folsomia candida</name>
    <name type="common">Springtail</name>
    <dbReference type="NCBI Taxonomy" id="158441"/>
    <lineage>
        <taxon>Eukaryota</taxon>
        <taxon>Metazoa</taxon>
        <taxon>Ecdysozoa</taxon>
        <taxon>Arthropoda</taxon>
        <taxon>Hexapoda</taxon>
        <taxon>Collembola</taxon>
        <taxon>Entomobryomorpha</taxon>
        <taxon>Isotomoidea</taxon>
        <taxon>Isotomidae</taxon>
        <taxon>Proisotominae</taxon>
        <taxon>Folsomia</taxon>
    </lineage>
</organism>
<feature type="compositionally biased region" description="Low complexity" evidence="5">
    <location>
        <begin position="60"/>
        <end position="86"/>
    </location>
</feature>
<evidence type="ECO:0000256" key="3">
    <source>
        <dbReference type="ARBA" id="ARBA00023242"/>
    </source>
</evidence>
<dbReference type="STRING" id="158441.A0A226F2Z1"/>
<evidence type="ECO:0000259" key="6">
    <source>
        <dbReference type="PROSITE" id="PS50039"/>
    </source>
</evidence>
<feature type="region of interest" description="Disordered" evidence="5">
    <location>
        <begin position="288"/>
        <end position="331"/>
    </location>
</feature>
<feature type="compositionally biased region" description="Polar residues" evidence="5">
    <location>
        <begin position="365"/>
        <end position="375"/>
    </location>
</feature>
<gene>
    <name evidence="7" type="ORF">Fcan01_01898</name>
</gene>
<dbReference type="SMART" id="SM00339">
    <property type="entry name" value="FH"/>
    <property type="match status" value="1"/>
</dbReference>
<feature type="region of interest" description="Disordered" evidence="5">
    <location>
        <begin position="1"/>
        <end position="92"/>
    </location>
</feature>
<dbReference type="GO" id="GO:0000981">
    <property type="term" value="F:DNA-binding transcription factor activity, RNA polymerase II-specific"/>
    <property type="evidence" value="ECO:0007669"/>
    <property type="project" value="TreeGrafter"/>
</dbReference>
<dbReference type="EMBL" id="LNIX01000001">
    <property type="protein sequence ID" value="OXA63720.1"/>
    <property type="molecule type" value="Genomic_DNA"/>
</dbReference>
<feature type="domain" description="Fork-head" evidence="6">
    <location>
        <begin position="96"/>
        <end position="190"/>
    </location>
</feature>
<name>A0A226F2Z1_FOLCA</name>
<evidence type="ECO:0000256" key="4">
    <source>
        <dbReference type="PROSITE-ProRule" id="PRU00089"/>
    </source>
</evidence>
<accession>A0A226F2Z1</accession>
<proteinExistence type="predicted"/>
<dbReference type="InterPro" id="IPR051770">
    <property type="entry name" value="Forkhead_box_regulator"/>
</dbReference>
<dbReference type="Gene3D" id="1.10.10.10">
    <property type="entry name" value="Winged helix-like DNA-binding domain superfamily/Winged helix DNA-binding domain"/>
    <property type="match status" value="1"/>
</dbReference>
<feature type="region of interest" description="Disordered" evidence="5">
    <location>
        <begin position="437"/>
        <end position="467"/>
    </location>
</feature>
<dbReference type="InterPro" id="IPR036390">
    <property type="entry name" value="WH_DNA-bd_sf"/>
</dbReference>
<keyword evidence="8" id="KW-1185">Reference proteome</keyword>
<keyword evidence="3 4" id="KW-0539">Nucleus</keyword>
<evidence type="ECO:0000256" key="1">
    <source>
        <dbReference type="ARBA" id="ARBA00004123"/>
    </source>
</evidence>
<dbReference type="FunFam" id="1.10.10.10:FF:000071">
    <property type="entry name" value="Forkhead box F1"/>
    <property type="match status" value="1"/>
</dbReference>
<feature type="compositionally biased region" description="Polar residues" evidence="5">
    <location>
        <begin position="404"/>
        <end position="422"/>
    </location>
</feature>
<dbReference type="GO" id="GO:0000978">
    <property type="term" value="F:RNA polymerase II cis-regulatory region sequence-specific DNA binding"/>
    <property type="evidence" value="ECO:0007669"/>
    <property type="project" value="TreeGrafter"/>
</dbReference>
<dbReference type="OrthoDB" id="5954824at2759"/>
<evidence type="ECO:0000256" key="5">
    <source>
        <dbReference type="SAM" id="MobiDB-lite"/>
    </source>
</evidence>
<dbReference type="InterPro" id="IPR030456">
    <property type="entry name" value="TF_fork_head_CS_2"/>
</dbReference>
<dbReference type="InterPro" id="IPR001766">
    <property type="entry name" value="Fork_head_dom"/>
</dbReference>
<dbReference type="GO" id="GO:0009887">
    <property type="term" value="P:animal organ morphogenesis"/>
    <property type="evidence" value="ECO:0007669"/>
    <property type="project" value="TreeGrafter"/>
</dbReference>
<dbReference type="InterPro" id="IPR018122">
    <property type="entry name" value="TF_fork_head_CS_1"/>
</dbReference>
<dbReference type="PROSITE" id="PS00657">
    <property type="entry name" value="FORK_HEAD_1"/>
    <property type="match status" value="1"/>
</dbReference>
<dbReference type="SUPFAM" id="SSF46785">
    <property type="entry name" value="Winged helix' DNA-binding domain"/>
    <property type="match status" value="1"/>
</dbReference>
<keyword evidence="2 4" id="KW-0238">DNA-binding</keyword>
<protein>
    <submittedName>
        <fullName evidence="7">Forkhead box protein F1</fullName>
    </submittedName>
</protein>
<feature type="compositionally biased region" description="Low complexity" evidence="5">
    <location>
        <begin position="306"/>
        <end position="315"/>
    </location>
</feature>
<dbReference type="PROSITE" id="PS00658">
    <property type="entry name" value="FORK_HEAD_2"/>
    <property type="match status" value="1"/>
</dbReference>
<comment type="subcellular location">
    <subcellularLocation>
        <location evidence="1 4">Nucleus</location>
    </subcellularLocation>
</comment>
<dbReference type="Proteomes" id="UP000198287">
    <property type="component" value="Unassembled WGS sequence"/>
</dbReference>
<reference evidence="7 8" key="1">
    <citation type="submission" date="2015-12" db="EMBL/GenBank/DDBJ databases">
        <title>The genome of Folsomia candida.</title>
        <authorList>
            <person name="Faddeeva A."/>
            <person name="Derks M.F."/>
            <person name="Anvar Y."/>
            <person name="Smit S."/>
            <person name="Van Straalen N."/>
            <person name="Roelofs D."/>
        </authorList>
    </citation>
    <scope>NUCLEOTIDE SEQUENCE [LARGE SCALE GENOMIC DNA]</scope>
    <source>
        <strain evidence="7 8">VU population</strain>
        <tissue evidence="7">Whole body</tissue>
    </source>
</reference>
<dbReference type="Pfam" id="PF00250">
    <property type="entry name" value="Forkhead"/>
    <property type="match status" value="1"/>
</dbReference>
<feature type="DNA-binding region" description="Fork-head" evidence="4">
    <location>
        <begin position="96"/>
        <end position="190"/>
    </location>
</feature>
<feature type="compositionally biased region" description="Polar residues" evidence="5">
    <location>
        <begin position="30"/>
        <end position="45"/>
    </location>
</feature>
<evidence type="ECO:0000256" key="2">
    <source>
        <dbReference type="ARBA" id="ARBA00023125"/>
    </source>
</evidence>
<dbReference type="GO" id="GO:0005634">
    <property type="term" value="C:nucleus"/>
    <property type="evidence" value="ECO:0007669"/>
    <property type="project" value="UniProtKB-SubCell"/>
</dbReference>